<evidence type="ECO:0000313" key="1">
    <source>
        <dbReference type="EMBL" id="EAY24363.1"/>
    </source>
</evidence>
<dbReference type="RefSeq" id="WP_002704988.1">
    <property type="nucleotide sequence ID" value="NZ_AAWS01000072.1"/>
</dbReference>
<reference evidence="1 2" key="1">
    <citation type="submission" date="2007-01" db="EMBL/GenBank/DDBJ databases">
        <authorList>
            <person name="Haygood M."/>
            <person name="Podell S."/>
            <person name="Anderson C."/>
            <person name="Hopkinson B."/>
            <person name="Roe K."/>
            <person name="Barbeau K."/>
            <person name="Gaasterland T."/>
            <person name="Ferriera S."/>
            <person name="Johnson J."/>
            <person name="Kravitz S."/>
            <person name="Beeson K."/>
            <person name="Sutton G."/>
            <person name="Rogers Y.-H."/>
            <person name="Friedman R."/>
            <person name="Frazier M."/>
            <person name="Venter J.C."/>
        </authorList>
    </citation>
    <scope>NUCLEOTIDE SEQUENCE [LARGE SCALE GENOMIC DNA]</scope>
    <source>
        <strain evidence="1 2">ATCC 23134</strain>
    </source>
</reference>
<sequence>MQSIKYAGVLIALLWVSCAWAQKPLKNVWVSYDFRKGQTVYSFQKKEMKIVQWNRHGVIQEKVLPVAKILPATQGNHGKIILGPVPDIGGYGVLFYRNLSADSVQFTTLSFLEKSLYDPKRPRKRKAAEKITPEITIGKSKMKVPLVLFRSRVHFQNTVNKLPELPAKLSLADYQQLVDKMLTVLQDWSTKLASSPERLMSSANIFELLIASGYKPSLVSIHRLHKAEKKYEKTPEIKEKMLKLNQYLHGKY</sequence>
<name>A1ZZ41_MICM2</name>
<evidence type="ECO:0000313" key="2">
    <source>
        <dbReference type="Proteomes" id="UP000004095"/>
    </source>
</evidence>
<dbReference type="PROSITE" id="PS51257">
    <property type="entry name" value="PROKAR_LIPOPROTEIN"/>
    <property type="match status" value="1"/>
</dbReference>
<protein>
    <submittedName>
        <fullName evidence="1">Lipoprotein, putative</fullName>
    </submittedName>
</protein>
<accession>A1ZZ41</accession>
<gene>
    <name evidence="1" type="ORF">M23134_02729</name>
</gene>
<keyword evidence="1" id="KW-0449">Lipoprotein</keyword>
<organism evidence="1 2">
    <name type="scientific">Microscilla marina ATCC 23134</name>
    <dbReference type="NCBI Taxonomy" id="313606"/>
    <lineage>
        <taxon>Bacteria</taxon>
        <taxon>Pseudomonadati</taxon>
        <taxon>Bacteroidota</taxon>
        <taxon>Cytophagia</taxon>
        <taxon>Cytophagales</taxon>
        <taxon>Microscillaceae</taxon>
        <taxon>Microscilla</taxon>
    </lineage>
</organism>
<dbReference type="Proteomes" id="UP000004095">
    <property type="component" value="Unassembled WGS sequence"/>
</dbReference>
<comment type="caution">
    <text evidence="1">The sequence shown here is derived from an EMBL/GenBank/DDBJ whole genome shotgun (WGS) entry which is preliminary data.</text>
</comment>
<dbReference type="EMBL" id="AAWS01000072">
    <property type="protein sequence ID" value="EAY24363.1"/>
    <property type="molecule type" value="Genomic_DNA"/>
</dbReference>
<proteinExistence type="predicted"/>
<dbReference type="AlphaFoldDB" id="A1ZZ41"/>
<keyword evidence="2" id="KW-1185">Reference proteome</keyword>